<dbReference type="GO" id="GO:0004315">
    <property type="term" value="F:3-oxoacyl-[acyl-carrier-protein] synthase activity"/>
    <property type="evidence" value="ECO:0007669"/>
    <property type="project" value="UniProtKB-EC"/>
</dbReference>
<keyword evidence="2 5" id="KW-0012">Acyltransferase</keyword>
<dbReference type="eggNOG" id="COG0332">
    <property type="taxonomic scope" value="Bacteria"/>
</dbReference>
<evidence type="ECO:0000259" key="3">
    <source>
        <dbReference type="Pfam" id="PF08541"/>
    </source>
</evidence>
<keyword evidence="6" id="KW-1185">Reference proteome</keyword>
<dbReference type="RefSeq" id="WP_011396283.1">
    <property type="nucleotide sequence ID" value="NC_007645.1"/>
</dbReference>
<protein>
    <submittedName>
        <fullName evidence="5">3-oxoacyl-[acyl-carrier-protein] synthase III</fullName>
        <ecNumber evidence="5">2.3.1.41</ecNumber>
    </submittedName>
</protein>
<dbReference type="Pfam" id="PF08541">
    <property type="entry name" value="ACP_syn_III_C"/>
    <property type="match status" value="1"/>
</dbReference>
<dbReference type="EC" id="2.3.1.41" evidence="5"/>
<evidence type="ECO:0000313" key="6">
    <source>
        <dbReference type="Proteomes" id="UP000000238"/>
    </source>
</evidence>
<accession>Q2SJG0</accession>
<gene>
    <name evidence="5" type="primary">fabH</name>
    <name evidence="5" type="ordered locus">HCH_02403</name>
</gene>
<reference evidence="5 6" key="1">
    <citation type="journal article" date="2005" name="Nucleic Acids Res.">
        <title>Genomic blueprint of Hahella chejuensis, a marine microbe producing an algicidal agent.</title>
        <authorList>
            <person name="Jeong H."/>
            <person name="Yim J.H."/>
            <person name="Lee C."/>
            <person name="Choi S.-H."/>
            <person name="Park Y.K."/>
            <person name="Yoon S.H."/>
            <person name="Hur C.-G."/>
            <person name="Kang H.-Y."/>
            <person name="Kim D."/>
            <person name="Lee H.H."/>
            <person name="Park K.H."/>
            <person name="Park S.-H."/>
            <person name="Park H.-S."/>
            <person name="Lee H.K."/>
            <person name="Oh T.K."/>
            <person name="Kim J.F."/>
        </authorList>
    </citation>
    <scope>NUCLEOTIDE SEQUENCE [LARGE SCALE GENOMIC DNA]</scope>
    <source>
        <strain evidence="5 6">KCTC 2396</strain>
    </source>
</reference>
<dbReference type="EMBL" id="CP000155">
    <property type="protein sequence ID" value="ABC29214.1"/>
    <property type="molecule type" value="Genomic_DNA"/>
</dbReference>
<evidence type="ECO:0000256" key="1">
    <source>
        <dbReference type="ARBA" id="ARBA00022679"/>
    </source>
</evidence>
<feature type="domain" description="Beta-ketoacyl-[acyl-carrier-protein] synthase III C-terminal" evidence="3">
    <location>
        <begin position="222"/>
        <end position="303"/>
    </location>
</feature>
<proteinExistence type="predicted"/>
<dbReference type="GO" id="GO:0044550">
    <property type="term" value="P:secondary metabolite biosynthetic process"/>
    <property type="evidence" value="ECO:0007669"/>
    <property type="project" value="TreeGrafter"/>
</dbReference>
<dbReference type="OrthoDB" id="4336181at2"/>
<dbReference type="InterPro" id="IPR013747">
    <property type="entry name" value="ACP_syn_III_C"/>
</dbReference>
<dbReference type="Proteomes" id="UP000000238">
    <property type="component" value="Chromosome"/>
</dbReference>
<dbReference type="AlphaFoldDB" id="Q2SJG0"/>
<keyword evidence="1 5" id="KW-0808">Transferase</keyword>
<sequence length="309" mass="33577">MIGIEHISTYLPEGRVNNLERQEQFNVSETFLTEKTGMRYLAVKEEGEETSDLCVKAFRRLEGELGPLASDIECLVVCTQNPDAYGVPHASAIVHGKLGLPVHCACFDVSLACSGYVYSVSIVKAFMEANGYKKGVLITADPYSKIIDMSDKNTSLLFGDAATATLFSDKPKWRIGKCVFGTDGARNAAIRVRAEDRKFEMAGRAVLDFCANVVPENIHATLAQNDCILGDIDKFILHQGSKFIVDMVIKRMKLDPAKVPFEAADYGNTVSSSIPMILANEKMAKKVVISGFGVGLSWGSCVLSKASDG</sequence>
<dbReference type="Gene3D" id="3.40.47.10">
    <property type="match status" value="1"/>
</dbReference>
<organism evidence="5 6">
    <name type="scientific">Hahella chejuensis (strain KCTC 2396)</name>
    <dbReference type="NCBI Taxonomy" id="349521"/>
    <lineage>
        <taxon>Bacteria</taxon>
        <taxon>Pseudomonadati</taxon>
        <taxon>Pseudomonadota</taxon>
        <taxon>Gammaproteobacteria</taxon>
        <taxon>Oceanospirillales</taxon>
        <taxon>Hahellaceae</taxon>
        <taxon>Hahella</taxon>
    </lineage>
</organism>
<evidence type="ECO:0000259" key="4">
    <source>
        <dbReference type="Pfam" id="PF08545"/>
    </source>
</evidence>
<feature type="domain" description="Beta-ketoacyl-[acyl-carrier-protein] synthase III N-terminal" evidence="4">
    <location>
        <begin position="107"/>
        <end position="184"/>
    </location>
</feature>
<dbReference type="Pfam" id="PF08545">
    <property type="entry name" value="ACP_syn_III"/>
    <property type="match status" value="1"/>
</dbReference>
<name>Q2SJG0_HAHCH</name>
<dbReference type="SUPFAM" id="SSF53901">
    <property type="entry name" value="Thiolase-like"/>
    <property type="match status" value="1"/>
</dbReference>
<dbReference type="HOGENOM" id="CLU_039592_1_1_6"/>
<evidence type="ECO:0000256" key="2">
    <source>
        <dbReference type="ARBA" id="ARBA00023315"/>
    </source>
</evidence>
<evidence type="ECO:0000313" key="5">
    <source>
        <dbReference type="EMBL" id="ABC29214.1"/>
    </source>
</evidence>
<dbReference type="KEGG" id="hch:HCH_02403"/>
<dbReference type="PANTHER" id="PTHR34069:SF3">
    <property type="entry name" value="ACYL-COA:ACYL-COA ALKYLTRANSFERASE"/>
    <property type="match status" value="1"/>
</dbReference>
<dbReference type="InterPro" id="IPR013751">
    <property type="entry name" value="ACP_syn_III_N"/>
</dbReference>
<dbReference type="GO" id="GO:0006633">
    <property type="term" value="P:fatty acid biosynthetic process"/>
    <property type="evidence" value="ECO:0007669"/>
    <property type="project" value="InterPro"/>
</dbReference>
<dbReference type="InterPro" id="IPR016039">
    <property type="entry name" value="Thiolase-like"/>
</dbReference>
<dbReference type="CDD" id="cd00830">
    <property type="entry name" value="KAS_III"/>
    <property type="match status" value="1"/>
</dbReference>
<dbReference type="PANTHER" id="PTHR34069">
    <property type="entry name" value="3-OXOACYL-[ACYL-CARRIER-PROTEIN] SYNTHASE 3"/>
    <property type="match status" value="1"/>
</dbReference>
<dbReference type="STRING" id="349521.HCH_02403"/>